<dbReference type="PROSITE" id="PS51679">
    <property type="entry name" value="SAM_MT_C5"/>
    <property type="match status" value="1"/>
</dbReference>
<evidence type="ECO:0000256" key="2">
    <source>
        <dbReference type="ARBA" id="ARBA00011975"/>
    </source>
</evidence>
<dbReference type="InterPro" id="IPR031303">
    <property type="entry name" value="C5_meth_CS"/>
</dbReference>
<dbReference type="Gene3D" id="2.30.30.490">
    <property type="match status" value="2"/>
</dbReference>
<evidence type="ECO:0000256" key="6">
    <source>
        <dbReference type="ARBA" id="ARBA00023125"/>
    </source>
</evidence>
<proteinExistence type="inferred from homology"/>
<keyword evidence="6" id="KW-0238">DNA-binding</keyword>
<dbReference type="InterPro" id="IPR029063">
    <property type="entry name" value="SAM-dependent_MTases_sf"/>
</dbReference>
<dbReference type="Pfam" id="PF00145">
    <property type="entry name" value="DNA_methylase"/>
    <property type="match status" value="1"/>
</dbReference>
<comment type="subcellular location">
    <subcellularLocation>
        <location evidence="1">Nucleus</location>
    </subcellularLocation>
</comment>
<evidence type="ECO:0000256" key="1">
    <source>
        <dbReference type="ARBA" id="ARBA00004123"/>
    </source>
</evidence>
<dbReference type="SMART" id="SM00439">
    <property type="entry name" value="BAH"/>
    <property type="match status" value="1"/>
</dbReference>
<dbReference type="Proteomes" id="UP001194696">
    <property type="component" value="Unassembled WGS sequence"/>
</dbReference>
<dbReference type="Gene3D" id="3.40.50.150">
    <property type="entry name" value="Vaccinia Virus protein VP39"/>
    <property type="match status" value="1"/>
</dbReference>
<dbReference type="InterPro" id="IPR043151">
    <property type="entry name" value="BAH_sf"/>
</dbReference>
<dbReference type="InterPro" id="IPR050390">
    <property type="entry name" value="C5-Methyltransferase"/>
</dbReference>
<accession>A0ABQ7JTA7</accession>
<dbReference type="InterPro" id="IPR001525">
    <property type="entry name" value="C5_MeTfrase"/>
</dbReference>
<organism evidence="12 13">
    <name type="scientific">Linnemannia gamsii</name>
    <dbReference type="NCBI Taxonomy" id="64522"/>
    <lineage>
        <taxon>Eukaryota</taxon>
        <taxon>Fungi</taxon>
        <taxon>Fungi incertae sedis</taxon>
        <taxon>Mucoromycota</taxon>
        <taxon>Mortierellomycotina</taxon>
        <taxon>Mortierellomycetes</taxon>
        <taxon>Mortierellales</taxon>
        <taxon>Mortierellaceae</taxon>
        <taxon>Linnemannia</taxon>
    </lineage>
</organism>
<evidence type="ECO:0000313" key="12">
    <source>
        <dbReference type="EMBL" id="KAG0284747.1"/>
    </source>
</evidence>
<evidence type="ECO:0000259" key="11">
    <source>
        <dbReference type="PROSITE" id="PS51038"/>
    </source>
</evidence>
<feature type="region of interest" description="Disordered" evidence="10">
    <location>
        <begin position="83"/>
        <end position="138"/>
    </location>
</feature>
<dbReference type="Gene3D" id="3.90.120.10">
    <property type="entry name" value="DNA Methylase, subunit A, domain 2"/>
    <property type="match status" value="1"/>
</dbReference>
<feature type="active site" evidence="8">
    <location>
        <position position="579"/>
    </location>
</feature>
<gene>
    <name evidence="12" type="ORF">BGZ96_010905</name>
</gene>
<dbReference type="EC" id="2.1.1.37" evidence="2"/>
<comment type="caution">
    <text evidence="12">The sequence shown here is derived from an EMBL/GenBank/DDBJ whole genome shotgun (WGS) entry which is preliminary data.</text>
</comment>
<evidence type="ECO:0000313" key="13">
    <source>
        <dbReference type="Proteomes" id="UP001194696"/>
    </source>
</evidence>
<dbReference type="PROSITE" id="PS51038">
    <property type="entry name" value="BAH"/>
    <property type="match status" value="2"/>
</dbReference>
<feature type="domain" description="BAH" evidence="11">
    <location>
        <begin position="265"/>
        <end position="419"/>
    </location>
</feature>
<evidence type="ECO:0000256" key="10">
    <source>
        <dbReference type="SAM" id="MobiDB-lite"/>
    </source>
</evidence>
<dbReference type="EMBL" id="JAAAIM010000737">
    <property type="protein sequence ID" value="KAG0284747.1"/>
    <property type="molecule type" value="Genomic_DNA"/>
</dbReference>
<dbReference type="SUPFAM" id="SSF53335">
    <property type="entry name" value="S-adenosyl-L-methionine-dependent methyltransferases"/>
    <property type="match status" value="1"/>
</dbReference>
<evidence type="ECO:0000256" key="7">
    <source>
        <dbReference type="ARBA" id="ARBA00023242"/>
    </source>
</evidence>
<dbReference type="PRINTS" id="PR00105">
    <property type="entry name" value="C5METTRFRASE"/>
</dbReference>
<keyword evidence="5 8" id="KW-0949">S-adenosyl-L-methionine</keyword>
<dbReference type="InterPro" id="IPR001025">
    <property type="entry name" value="BAH_dom"/>
</dbReference>
<protein>
    <recommendedName>
        <fullName evidence="2">DNA (cytosine-5-)-methyltransferase</fullName>
        <ecNumber evidence="2">2.1.1.37</ecNumber>
    </recommendedName>
</protein>
<sequence>MAMPLTLDGYYGEGYEEAERMFQQTEPDNYKVKTGPLDWLGPALGDKVDEVTKTNRVFYRAAVVDGVTIKVGEYMLIREDCKNDDGEETRDSGKDVHGKEDGRKQREIRMDVDQDNIDDSGIEGTRKGTDDGLGGEADDQGTWFSQVMYFYEEDGHKKAHVRYFSPGSQTILMEQSSWQELFLLDNCDEVDLDSVMGKFKLRRIESTAELVEEDTYFYRYWYDPKFCVFEGATEHESSEPRDLLEACICCDQKLPKVAPSNGNQISYHLHDFVYLVDRRLANYKPFGIGQITMLHSDPKSSSNTTVTKATVRLLLRHDDFLDQNPPISGLQNRHQRHMFKDCRRLVLTDVEKEVLLTDLEAKCRVRFCFEVNQTEEQRGEYKHRLCADGQEINSYKDQPDSFWFMDYYMPAQDSRKPNLRKSALRANRERLCRIRDEKGTLDDRLIPVTMPQDCLVCEKRRVQQEARRNHLCKTEPKLRAMDIFAGCGGMSFGLKQSGMVETEYSIEVDQDAAATFRHNFPTVEVLNYDAGFLLKQAILQEQEVDGGPTTRPGSNKTLSLKAIMPFPGEVDLIYCGPPCQGFTTATGKSNRDDPKNSLVATAMSYVDFYRPRYLLLENVKGFTEIGDKSAVHKKAFVKFVMRCLTELGYQCRIGMLQAGHFGVPQSRYRFFVWAAKLGYTLPTFPLPTTTFNSDGSAIFDTPMTLEYNDHEAFDYLGRRRYQAPDPMITVRDALSDLPGFEYIHPDDINKETENNKIIRTGGFARVNSLKENDSKRIGFKEWEDDMDIRLDREDRALLRKITQYRTVPQCEYQRKLRHRVSRDCRIRNHTTERAKKSTIETIYKFAMAPRARYVKGSRLDFDGFFHTVTSSADPTGSPGIVHPNQHRCTTTRERARAQGFPDSFIFPAGQTPRKCRKQIGNAVPPPLATALGGMLIEAMIQDMEARRSGRLR</sequence>
<keyword evidence="13" id="KW-1185">Reference proteome</keyword>
<keyword evidence="3 8" id="KW-0489">Methyltransferase</keyword>
<evidence type="ECO:0000256" key="9">
    <source>
        <dbReference type="RuleBase" id="RU000416"/>
    </source>
</evidence>
<dbReference type="PANTHER" id="PTHR10629:SF52">
    <property type="entry name" value="DNA (CYTOSINE-5)-METHYLTRANSFERASE 1"/>
    <property type="match status" value="1"/>
</dbReference>
<reference evidence="12 13" key="1">
    <citation type="journal article" date="2020" name="Fungal Divers.">
        <title>Resolving the Mortierellaceae phylogeny through synthesis of multi-gene phylogenetics and phylogenomics.</title>
        <authorList>
            <person name="Vandepol N."/>
            <person name="Liber J."/>
            <person name="Desiro A."/>
            <person name="Na H."/>
            <person name="Kennedy M."/>
            <person name="Barry K."/>
            <person name="Grigoriev I.V."/>
            <person name="Miller A.N."/>
            <person name="O'Donnell K."/>
            <person name="Stajich J.E."/>
            <person name="Bonito G."/>
        </authorList>
    </citation>
    <scope>NUCLEOTIDE SEQUENCE [LARGE SCALE GENOMIC DNA]</scope>
    <source>
        <strain evidence="12 13">AD045</strain>
    </source>
</reference>
<evidence type="ECO:0000256" key="3">
    <source>
        <dbReference type="ARBA" id="ARBA00022603"/>
    </source>
</evidence>
<dbReference type="NCBIfam" id="TIGR00675">
    <property type="entry name" value="dcm"/>
    <property type="match status" value="1"/>
</dbReference>
<dbReference type="PANTHER" id="PTHR10629">
    <property type="entry name" value="CYTOSINE-SPECIFIC METHYLTRANSFERASE"/>
    <property type="match status" value="1"/>
</dbReference>
<comment type="similarity">
    <text evidence="8 9">Belongs to the class I-like SAM-binding methyltransferase superfamily. C5-methyltransferase family.</text>
</comment>
<evidence type="ECO:0000256" key="4">
    <source>
        <dbReference type="ARBA" id="ARBA00022679"/>
    </source>
</evidence>
<evidence type="ECO:0000256" key="5">
    <source>
        <dbReference type="ARBA" id="ARBA00022691"/>
    </source>
</evidence>
<dbReference type="PROSITE" id="PS00095">
    <property type="entry name" value="C5_MTASE_2"/>
    <property type="match status" value="1"/>
</dbReference>
<keyword evidence="4 8" id="KW-0808">Transferase</keyword>
<name>A0ABQ7JTA7_9FUNG</name>
<feature type="compositionally biased region" description="Basic and acidic residues" evidence="10">
    <location>
        <begin position="83"/>
        <end position="112"/>
    </location>
</feature>
<keyword evidence="7" id="KW-0539">Nucleus</keyword>
<feature type="domain" description="BAH" evidence="11">
    <location>
        <begin position="125"/>
        <end position="233"/>
    </location>
</feature>
<evidence type="ECO:0000256" key="8">
    <source>
        <dbReference type="PROSITE-ProRule" id="PRU01016"/>
    </source>
</evidence>